<dbReference type="CDD" id="cd21147">
    <property type="entry name" value="RsmF_methylt_CTD1"/>
    <property type="match status" value="1"/>
</dbReference>
<dbReference type="AlphaFoldDB" id="A0A9D1W2T1"/>
<feature type="binding site" evidence="6">
    <location>
        <begin position="115"/>
        <end position="121"/>
    </location>
    <ligand>
        <name>S-adenosyl-L-methionine</name>
        <dbReference type="ChEBI" id="CHEBI:59789"/>
    </ligand>
</feature>
<comment type="caution">
    <text evidence="9">The sequence shown here is derived from an EMBL/GenBank/DDBJ whole genome shotgun (WGS) entry which is preliminary data.</text>
</comment>
<keyword evidence="1" id="KW-0963">Cytoplasm</keyword>
<dbReference type="Pfam" id="PF17125">
    <property type="entry name" value="Methyltr_RsmF_N"/>
    <property type="match status" value="1"/>
</dbReference>
<dbReference type="GO" id="GO:0001510">
    <property type="term" value="P:RNA methylation"/>
    <property type="evidence" value="ECO:0007669"/>
    <property type="project" value="InterPro"/>
</dbReference>
<feature type="region of interest" description="Disordered" evidence="7">
    <location>
        <begin position="460"/>
        <end position="480"/>
    </location>
</feature>
<dbReference type="InterPro" id="IPR029063">
    <property type="entry name" value="SAM-dependent_MTases_sf"/>
</dbReference>
<dbReference type="InterPro" id="IPR027391">
    <property type="entry name" value="Nol1_Nop2_Fmu_2"/>
</dbReference>
<dbReference type="InterPro" id="IPR031340">
    <property type="entry name" value="RsmF_methylt_CI"/>
</dbReference>
<name>A0A9D1W2T1_9FIRM</name>
<dbReference type="Pfam" id="PF17126">
    <property type="entry name" value="RsmF_methylt_CI"/>
    <property type="match status" value="1"/>
</dbReference>
<gene>
    <name evidence="9" type="ORF">IAA28_02915</name>
</gene>
<accession>A0A9D1W2T1</accession>
<reference evidence="9" key="1">
    <citation type="journal article" date="2021" name="PeerJ">
        <title>Extensive microbial diversity within the chicken gut microbiome revealed by metagenomics and culture.</title>
        <authorList>
            <person name="Gilroy R."/>
            <person name="Ravi A."/>
            <person name="Getino M."/>
            <person name="Pursley I."/>
            <person name="Horton D.L."/>
            <person name="Alikhan N.F."/>
            <person name="Baker D."/>
            <person name="Gharbi K."/>
            <person name="Hall N."/>
            <person name="Watson M."/>
            <person name="Adriaenssens E.M."/>
            <person name="Foster-Nyarko E."/>
            <person name="Jarju S."/>
            <person name="Secka A."/>
            <person name="Antonio M."/>
            <person name="Oren A."/>
            <person name="Chaudhuri R.R."/>
            <person name="La Ragione R."/>
            <person name="Hildebrand F."/>
            <person name="Pallen M.J."/>
        </authorList>
    </citation>
    <scope>NUCLEOTIDE SEQUENCE</scope>
    <source>
        <strain evidence="9">ChiGjej4B4-12881</strain>
    </source>
</reference>
<comment type="similarity">
    <text evidence="6">Belongs to the class I-like SAM-binding methyltransferase superfamily. RsmB/NOP family.</text>
</comment>
<evidence type="ECO:0000256" key="7">
    <source>
        <dbReference type="SAM" id="MobiDB-lite"/>
    </source>
</evidence>
<evidence type="ECO:0000259" key="8">
    <source>
        <dbReference type="PROSITE" id="PS51686"/>
    </source>
</evidence>
<dbReference type="PROSITE" id="PS51686">
    <property type="entry name" value="SAM_MT_RSMB_NOP"/>
    <property type="match status" value="1"/>
</dbReference>
<feature type="binding site" evidence="6">
    <location>
        <position position="166"/>
    </location>
    <ligand>
        <name>S-adenosyl-L-methionine</name>
        <dbReference type="ChEBI" id="CHEBI:59789"/>
    </ligand>
</feature>
<evidence type="ECO:0000313" key="10">
    <source>
        <dbReference type="Proteomes" id="UP000886780"/>
    </source>
</evidence>
<feature type="binding site" evidence="6">
    <location>
        <position position="139"/>
    </location>
    <ligand>
        <name>S-adenosyl-L-methionine</name>
        <dbReference type="ChEBI" id="CHEBI:59789"/>
    </ligand>
</feature>
<dbReference type="CDD" id="cd02440">
    <property type="entry name" value="AdoMet_MTases"/>
    <property type="match status" value="1"/>
</dbReference>
<keyword evidence="3 6" id="KW-0808">Transferase</keyword>
<evidence type="ECO:0000256" key="2">
    <source>
        <dbReference type="ARBA" id="ARBA00022603"/>
    </source>
</evidence>
<dbReference type="Gene3D" id="3.40.50.150">
    <property type="entry name" value="Vaccinia Virus protein VP39"/>
    <property type="match status" value="1"/>
</dbReference>
<evidence type="ECO:0000256" key="5">
    <source>
        <dbReference type="ARBA" id="ARBA00022884"/>
    </source>
</evidence>
<feature type="active site" description="Nucleophile" evidence="6">
    <location>
        <position position="237"/>
    </location>
</feature>
<dbReference type="Gene3D" id="3.30.70.1170">
    <property type="entry name" value="Sun protein, domain 3"/>
    <property type="match status" value="1"/>
</dbReference>
<feature type="binding site" evidence="6">
    <location>
        <position position="184"/>
    </location>
    <ligand>
        <name>S-adenosyl-L-methionine</name>
        <dbReference type="ChEBI" id="CHEBI:59789"/>
    </ligand>
</feature>
<dbReference type="Proteomes" id="UP000886780">
    <property type="component" value="Unassembled WGS sequence"/>
</dbReference>
<evidence type="ECO:0000256" key="4">
    <source>
        <dbReference type="ARBA" id="ARBA00022691"/>
    </source>
</evidence>
<evidence type="ECO:0000256" key="6">
    <source>
        <dbReference type="PROSITE-ProRule" id="PRU01023"/>
    </source>
</evidence>
<dbReference type="Gene3D" id="2.30.130.60">
    <property type="match status" value="1"/>
</dbReference>
<dbReference type="EMBL" id="DXEU01000051">
    <property type="protein sequence ID" value="HIX51741.1"/>
    <property type="molecule type" value="Genomic_DNA"/>
</dbReference>
<dbReference type="PANTHER" id="PTHR22807">
    <property type="entry name" value="NOP2 YEAST -RELATED NOL1/NOP2/FMU SUN DOMAIN-CONTAINING"/>
    <property type="match status" value="1"/>
</dbReference>
<organism evidence="9 10">
    <name type="scientific">Candidatus Lachnoclostridium stercoripullorum</name>
    <dbReference type="NCBI Taxonomy" id="2838635"/>
    <lineage>
        <taxon>Bacteria</taxon>
        <taxon>Bacillati</taxon>
        <taxon>Bacillota</taxon>
        <taxon>Clostridia</taxon>
        <taxon>Lachnospirales</taxon>
        <taxon>Lachnospiraceae</taxon>
    </lineage>
</organism>
<protein>
    <submittedName>
        <fullName evidence="9">RsmB/NOP family class I SAM-dependent RNA methyltransferase</fullName>
    </submittedName>
</protein>
<evidence type="ECO:0000256" key="3">
    <source>
        <dbReference type="ARBA" id="ARBA00022679"/>
    </source>
</evidence>
<dbReference type="InterPro" id="IPR001678">
    <property type="entry name" value="MeTrfase_RsmB-F_NOP2_dom"/>
</dbReference>
<dbReference type="Pfam" id="PF13636">
    <property type="entry name" value="Methyltranf_PUA"/>
    <property type="match status" value="1"/>
</dbReference>
<dbReference type="InterPro" id="IPR031341">
    <property type="entry name" value="Methyltr_RsmF_N"/>
</dbReference>
<proteinExistence type="inferred from homology"/>
<dbReference type="GO" id="GO:0008173">
    <property type="term" value="F:RNA methyltransferase activity"/>
    <property type="evidence" value="ECO:0007669"/>
    <property type="project" value="InterPro"/>
</dbReference>
<dbReference type="PRINTS" id="PR02008">
    <property type="entry name" value="RCMTFAMILY"/>
</dbReference>
<dbReference type="InterPro" id="IPR049560">
    <property type="entry name" value="MeTrfase_RsmB-F_NOP2_cat"/>
</dbReference>
<dbReference type="InterPro" id="IPR023267">
    <property type="entry name" value="RCMT"/>
</dbReference>
<evidence type="ECO:0000313" key="9">
    <source>
        <dbReference type="EMBL" id="HIX51741.1"/>
    </source>
</evidence>
<sequence>MTGFPEAFEERMRGLLGPEYEAFRRSLEEERLQGLRANGLKISEEGAGEEFQEKFQGFGLSPVPWAADGFYYSSAARPGKSPFHEAGAYYIQEPSAMAVVSLLDPRPGERVLDLCAAPGGKTSHAASRMGGHGLLVSNEIHPARARILSQNVERMGCRNAVVTCQDPAGLTEYFPEFFDKIIVDAPCSGEGMFRKDQEAREQWSTENVALCAGRQRQILHCAAAMLRPGGMLVYSTCTFAPEEDEGSVESFLEDHPEFQIVQGRTLPGLSSGRPEWVGGRRELAATFRIWPHLAEGEGHYLALLRKDGEAAAAAPGIRMPACEKDKGILRAAAELLEEVCPGAADLRGRREWMRFGDQLYLLPAGMPAFDGLKVLRPGLHVATVKKNRLEPAHALAAALREAEAARVCRLSEAEAVRFINGEATQTDGEKGWTLVSVEGYSLGWGKQAGGQLKNHYPKGLRRQTEPAAQGAGRPQGEWTI</sequence>
<keyword evidence="5 6" id="KW-0694">RNA-binding</keyword>
<evidence type="ECO:0000256" key="1">
    <source>
        <dbReference type="ARBA" id="ARBA00022490"/>
    </source>
</evidence>
<dbReference type="Pfam" id="PF01189">
    <property type="entry name" value="Methyltr_RsmB-F"/>
    <property type="match status" value="1"/>
</dbReference>
<feature type="domain" description="SAM-dependent MTase RsmB/NOP-type" evidence="8">
    <location>
        <begin position="23"/>
        <end position="307"/>
    </location>
</feature>
<dbReference type="SUPFAM" id="SSF53335">
    <property type="entry name" value="S-adenosyl-L-methionine-dependent methyltransferases"/>
    <property type="match status" value="1"/>
</dbReference>
<keyword evidence="2 6" id="KW-0489">Methyltransferase</keyword>
<dbReference type="GO" id="GO:0003723">
    <property type="term" value="F:RNA binding"/>
    <property type="evidence" value="ECO:0007669"/>
    <property type="project" value="UniProtKB-UniRule"/>
</dbReference>
<keyword evidence="4 6" id="KW-0949">S-adenosyl-L-methionine</keyword>
<reference evidence="9" key="2">
    <citation type="submission" date="2021-04" db="EMBL/GenBank/DDBJ databases">
        <authorList>
            <person name="Gilroy R."/>
        </authorList>
    </citation>
    <scope>NUCLEOTIDE SEQUENCE</scope>
    <source>
        <strain evidence="9">ChiGjej4B4-12881</strain>
    </source>
</reference>
<dbReference type="PANTHER" id="PTHR22807:SF30">
    <property type="entry name" value="28S RRNA (CYTOSINE(4447)-C(5))-METHYLTRANSFERASE-RELATED"/>
    <property type="match status" value="1"/>
</dbReference>